<evidence type="ECO:0000259" key="2">
    <source>
        <dbReference type="PROSITE" id="PS51194"/>
    </source>
</evidence>
<keyword evidence="3" id="KW-0347">Helicase</keyword>
<name>A0ABS8GJR0_9MICC</name>
<dbReference type="SMART" id="SM00490">
    <property type="entry name" value="HELICc"/>
    <property type="match status" value="1"/>
</dbReference>
<dbReference type="Pfam" id="PF00271">
    <property type="entry name" value="Helicase_C"/>
    <property type="match status" value="1"/>
</dbReference>
<proteinExistence type="predicted"/>
<evidence type="ECO:0000313" key="3">
    <source>
        <dbReference type="EMBL" id="MCC3266911.1"/>
    </source>
</evidence>
<dbReference type="InterPro" id="IPR001650">
    <property type="entry name" value="Helicase_C-like"/>
</dbReference>
<dbReference type="RefSeq" id="WP_227891718.1">
    <property type="nucleotide sequence ID" value="NZ_JAJFZQ010000006.1"/>
</dbReference>
<dbReference type="NCBIfam" id="NF038325">
    <property type="entry name" value="DISARM_DrmAS"/>
    <property type="match status" value="1"/>
</dbReference>
<feature type="domain" description="Helicase C-terminal" evidence="2">
    <location>
        <begin position="873"/>
        <end position="1079"/>
    </location>
</feature>
<dbReference type="GO" id="GO:0004386">
    <property type="term" value="F:helicase activity"/>
    <property type="evidence" value="ECO:0007669"/>
    <property type="project" value="UniProtKB-KW"/>
</dbReference>
<accession>A0ABS8GJR0</accession>
<keyword evidence="3" id="KW-0378">Hydrolase</keyword>
<gene>
    <name evidence="3" type="primary">drmA</name>
    <name evidence="3" type="ORF">LJ752_12770</name>
</gene>
<dbReference type="SUPFAM" id="SSF52540">
    <property type="entry name" value="P-loop containing nucleoside triphosphate hydrolases"/>
    <property type="match status" value="2"/>
</dbReference>
<comment type="caution">
    <text evidence="3">The sequence shown here is derived from an EMBL/GenBank/DDBJ whole genome shotgun (WGS) entry which is preliminary data.</text>
</comment>
<dbReference type="EMBL" id="JAJFZQ010000006">
    <property type="protein sequence ID" value="MCC3266911.1"/>
    <property type="molecule type" value="Genomic_DNA"/>
</dbReference>
<dbReference type="Gene3D" id="3.40.50.300">
    <property type="entry name" value="P-loop containing nucleotide triphosphate hydrolases"/>
    <property type="match status" value="1"/>
</dbReference>
<feature type="compositionally biased region" description="Polar residues" evidence="1">
    <location>
        <begin position="1"/>
        <end position="12"/>
    </location>
</feature>
<feature type="region of interest" description="Disordered" evidence="1">
    <location>
        <begin position="1"/>
        <end position="31"/>
    </location>
</feature>
<dbReference type="CDD" id="cd18785">
    <property type="entry name" value="SF2_C"/>
    <property type="match status" value="1"/>
</dbReference>
<evidence type="ECO:0000256" key="1">
    <source>
        <dbReference type="SAM" id="MobiDB-lite"/>
    </source>
</evidence>
<keyword evidence="3" id="KW-0547">Nucleotide-binding</keyword>
<protein>
    <submittedName>
        <fullName evidence="3">DISARM system helicase DrmA</fullName>
    </submittedName>
</protein>
<organism evidence="3 4">
    <name type="scientific">Arthrobacter gengyunqii</name>
    <dbReference type="NCBI Taxonomy" id="2886940"/>
    <lineage>
        <taxon>Bacteria</taxon>
        <taxon>Bacillati</taxon>
        <taxon>Actinomycetota</taxon>
        <taxon>Actinomycetes</taxon>
        <taxon>Micrococcales</taxon>
        <taxon>Micrococcaceae</taxon>
        <taxon>Arthrobacter</taxon>
    </lineage>
</organism>
<evidence type="ECO:0000313" key="4">
    <source>
        <dbReference type="Proteomes" id="UP001139168"/>
    </source>
</evidence>
<reference evidence="3" key="1">
    <citation type="submission" date="2021-10" db="EMBL/GenBank/DDBJ databases">
        <title>Novel species in genus Arthrobacter.</title>
        <authorList>
            <person name="Liu Y."/>
        </authorList>
    </citation>
    <scope>NUCLEOTIDE SEQUENCE</scope>
    <source>
        <strain evidence="3">Zg-Y786</strain>
    </source>
</reference>
<sequence>MTVDTGSNSSHRASFPEYELTNAPDGSSWTDRENLTDILKRELLGPAHGDEELLDAQPDALYLVGRIAPAKLVGTGGVILAEDAENAPDDDIVPVEDADLGRGVPAVQENETAGSDDEGSEDVPLRRGLMIPASMGLRFQVGREVENVVIRAEWGTYQSEESDEVTSSGRQKRKFRRTPHSHPVIVPVGSMRAGQTEDFPLKDSILVRVDVMDYEGKRIVEAALCNDRETPRKIPVDAWLYQTQLYVEAEPNAIQKDIFLPVTDILTEPLLDSEPELARLQLQYRDRLEFAVGRTCSVDWTVDRKARRATQVRTTWLPVSETPQTKARDIDNVLLDMKKLEAASVSELDAGLRPIVEGYQEWLTGQNNLAAELPEHLRDTAAEAVQDARLVAKQLERGLDFLLGDEEALRCFRFMNRVMADQRVQSQVAELRSANRKLSLNAAKSEVLAQGPRAHSWRTFQLAFVLMQLEALSCPELKRRSSTMAKAELLFFPTGGGKTEAYLGLAAFTFAIRRRQGVIDGVDGRIDGNAGVAVLMRYTLRLLTAQQFQRATALVCAAEVARREDSTTWGNEPFRIGLWVGTAVSPKRYDEAAEQLAEANEGRKYGLTVLQLQRCPWCGTAIEPKNVKGDDAQRRIRVYCGDSFGDCPFSEGAGIDDEGLPVLTVDEEIYRLVPSFVIATVDKFARLAREGEAASLFGYVRKWCERHGYVHDDQQKICKIEIGGKHPARTGLAAASVRAADRLRPPDLIIQDELHLITGALGTAVGAFEVAVDVLTTWKDAAGNSVRPLVVASTATVRNASEQIKALYGRRVTIFPPQVLDVSDTYFSTEVPVSPSTPGRRYVGISTTGVRLTAAEIVVASTLLSAGQVLMDQARQPASDTPVSADPYMTLVGYFNATRELAGMARYIADDVQTAIKRRRPGKYFPARYGTQPAGLNVAELTSRVSSSDITGTLDQMSVVFDPRWDSTAGARERAVEAKSAREASKRYAYRKRLPYDVVLATSMLQVGVDVTRLGLMLMIGQPKNTAEYIQASSRVGRDASRPGLVVTLGNWARPRDLAHFEQFRHYHETFYSQVEPLSVTPYSYTSIDRSLDGVLVSAARVSDATRAEGLSPERSAWRVDDTLDRLNQLITQIVERAKFAGGEEAARVVEERLKNRRDQWSKRRSIVQKKHHQLVYEKIPEGKGGEFSPLLLSPENQRSDVGTADSPPFVVANSMREVQPEINLLVTPKKENLMAWELRDEPDWVPAPAQDGDLDD</sequence>
<keyword evidence="3" id="KW-0067">ATP-binding</keyword>
<dbReference type="Proteomes" id="UP001139168">
    <property type="component" value="Unassembled WGS sequence"/>
</dbReference>
<feature type="region of interest" description="Disordered" evidence="1">
    <location>
        <begin position="159"/>
        <end position="178"/>
    </location>
</feature>
<keyword evidence="4" id="KW-1185">Reference proteome</keyword>
<dbReference type="InterPro" id="IPR027417">
    <property type="entry name" value="P-loop_NTPase"/>
</dbReference>
<dbReference type="PROSITE" id="PS51194">
    <property type="entry name" value="HELICASE_CTER"/>
    <property type="match status" value="1"/>
</dbReference>